<evidence type="ECO:0000313" key="5">
    <source>
        <dbReference type="EMBL" id="HIY65572.1"/>
    </source>
</evidence>
<gene>
    <name evidence="5" type="ORF">H9830_04775</name>
</gene>
<comment type="caution">
    <text evidence="5">The sequence shown here is derived from an EMBL/GenBank/DDBJ whole genome shotgun (WGS) entry which is preliminary data.</text>
</comment>
<dbReference type="Proteomes" id="UP000824005">
    <property type="component" value="Unassembled WGS sequence"/>
</dbReference>
<evidence type="ECO:0000313" key="6">
    <source>
        <dbReference type="Proteomes" id="UP000824005"/>
    </source>
</evidence>
<dbReference type="SUPFAM" id="SSF118196">
    <property type="entry name" value="YaeB-like"/>
    <property type="match status" value="1"/>
</dbReference>
<dbReference type="PROSITE" id="PS51668">
    <property type="entry name" value="TSAA_2"/>
    <property type="match status" value="1"/>
</dbReference>
<dbReference type="GO" id="GO:0032259">
    <property type="term" value="P:methylation"/>
    <property type="evidence" value="ECO:0007669"/>
    <property type="project" value="UniProtKB-KW"/>
</dbReference>
<proteinExistence type="inferred from homology"/>
<dbReference type="PANTHER" id="PTHR12818:SF0">
    <property type="entry name" value="TRNA (ADENINE(37)-N6)-METHYLTRANSFERASE"/>
    <property type="match status" value="1"/>
</dbReference>
<dbReference type="InterPro" id="IPR040372">
    <property type="entry name" value="YaeB-like"/>
</dbReference>
<protein>
    <submittedName>
        <fullName evidence="5">SAM-dependent methyltransferase</fullName>
    </submittedName>
</protein>
<accession>A0A9D1YTQ0</accession>
<evidence type="ECO:0000256" key="2">
    <source>
        <dbReference type="ARBA" id="ARBA00033753"/>
    </source>
</evidence>
<dbReference type="InterPro" id="IPR036413">
    <property type="entry name" value="YaeB-like_sf"/>
</dbReference>
<organism evidence="5 6">
    <name type="scientific">Candidatus Agrococcus pullicola</name>
    <dbReference type="NCBI Taxonomy" id="2838429"/>
    <lineage>
        <taxon>Bacteria</taxon>
        <taxon>Bacillati</taxon>
        <taxon>Actinomycetota</taxon>
        <taxon>Actinomycetes</taxon>
        <taxon>Micrococcales</taxon>
        <taxon>Microbacteriaceae</taxon>
        <taxon>Agrococcus</taxon>
    </lineage>
</organism>
<dbReference type="PANTHER" id="PTHR12818">
    <property type="entry name" value="TRNA (ADENINE(37)-N6)-METHYLTRANSFERASE"/>
    <property type="match status" value="1"/>
</dbReference>
<dbReference type="EMBL" id="DXDC01000138">
    <property type="protein sequence ID" value="HIY65572.1"/>
    <property type="molecule type" value="Genomic_DNA"/>
</dbReference>
<dbReference type="InterPro" id="IPR023370">
    <property type="entry name" value="TrmO-like_N"/>
</dbReference>
<reference evidence="5" key="2">
    <citation type="submission" date="2021-04" db="EMBL/GenBank/DDBJ databases">
        <authorList>
            <person name="Gilroy R."/>
        </authorList>
    </citation>
    <scope>NUCLEOTIDE SEQUENCE</scope>
    <source>
        <strain evidence="5">ChiGjej1B1-98</strain>
    </source>
</reference>
<evidence type="ECO:0000259" key="4">
    <source>
        <dbReference type="PROSITE" id="PS51668"/>
    </source>
</evidence>
<dbReference type="AlphaFoldDB" id="A0A9D1YTQ0"/>
<keyword evidence="5" id="KW-0808">Transferase</keyword>
<keyword evidence="1" id="KW-0949">S-adenosyl-L-methionine</keyword>
<evidence type="ECO:0000256" key="3">
    <source>
        <dbReference type="SAM" id="MobiDB-lite"/>
    </source>
</evidence>
<feature type="region of interest" description="Disordered" evidence="3">
    <location>
        <begin position="70"/>
        <end position="89"/>
    </location>
</feature>
<comment type="similarity">
    <text evidence="2">Belongs to the tRNA methyltransferase O family.</text>
</comment>
<sequence>MEIVCKPIGHVSSSRRELRDDDWDRESSTIALDAGVFSSDALLGLEDFSHVEILFHFDRVPTDAITTAARHPRGNKDWPKSGIFAQRGKNRPNRIGSTVARLVAVDGLTLEVRGLDAVDGTPVLDIKPYMLEFAPRGAVRQPQWATELMQGYWSS</sequence>
<name>A0A9D1YTQ0_9MICO</name>
<keyword evidence="5" id="KW-0489">Methyltransferase</keyword>
<dbReference type="Pfam" id="PF01980">
    <property type="entry name" value="TrmO_N"/>
    <property type="match status" value="1"/>
</dbReference>
<dbReference type="GO" id="GO:0008168">
    <property type="term" value="F:methyltransferase activity"/>
    <property type="evidence" value="ECO:0007669"/>
    <property type="project" value="UniProtKB-KW"/>
</dbReference>
<feature type="domain" description="TsaA-like" evidence="4">
    <location>
        <begin position="5"/>
        <end position="138"/>
    </location>
</feature>
<evidence type="ECO:0000256" key="1">
    <source>
        <dbReference type="ARBA" id="ARBA00022691"/>
    </source>
</evidence>
<dbReference type="InterPro" id="IPR036414">
    <property type="entry name" value="YaeB_N_sf"/>
</dbReference>
<dbReference type="Gene3D" id="2.40.30.70">
    <property type="entry name" value="YaeB-like"/>
    <property type="match status" value="1"/>
</dbReference>
<reference evidence="5" key="1">
    <citation type="journal article" date="2021" name="PeerJ">
        <title>Extensive microbial diversity within the chicken gut microbiome revealed by metagenomics and culture.</title>
        <authorList>
            <person name="Gilroy R."/>
            <person name="Ravi A."/>
            <person name="Getino M."/>
            <person name="Pursley I."/>
            <person name="Horton D.L."/>
            <person name="Alikhan N.F."/>
            <person name="Baker D."/>
            <person name="Gharbi K."/>
            <person name="Hall N."/>
            <person name="Watson M."/>
            <person name="Adriaenssens E.M."/>
            <person name="Foster-Nyarko E."/>
            <person name="Jarju S."/>
            <person name="Secka A."/>
            <person name="Antonio M."/>
            <person name="Oren A."/>
            <person name="Chaudhuri R.R."/>
            <person name="La Ragione R."/>
            <person name="Hildebrand F."/>
            <person name="Pallen M.J."/>
        </authorList>
    </citation>
    <scope>NUCLEOTIDE SEQUENCE</scope>
    <source>
        <strain evidence="5">ChiGjej1B1-98</strain>
    </source>
</reference>
<dbReference type="CDD" id="cd09281">
    <property type="entry name" value="UPF0066"/>
    <property type="match status" value="1"/>
</dbReference>